<dbReference type="Pfam" id="PF01842">
    <property type="entry name" value="ACT"/>
    <property type="match status" value="1"/>
</dbReference>
<dbReference type="CDD" id="cd04883">
    <property type="entry name" value="ACT_AcuB"/>
    <property type="match status" value="1"/>
</dbReference>
<dbReference type="SUPFAM" id="SSF55021">
    <property type="entry name" value="ACT-like"/>
    <property type="match status" value="1"/>
</dbReference>
<evidence type="ECO:0000313" key="6">
    <source>
        <dbReference type="Proteomes" id="UP000198647"/>
    </source>
</evidence>
<dbReference type="PROSITE" id="PS51671">
    <property type="entry name" value="ACT"/>
    <property type="match status" value="1"/>
</dbReference>
<reference evidence="5 6" key="1">
    <citation type="submission" date="2016-10" db="EMBL/GenBank/DDBJ databases">
        <authorList>
            <person name="Varghese N."/>
            <person name="Submissions S."/>
        </authorList>
    </citation>
    <scope>NUCLEOTIDE SEQUENCE [LARGE SCALE GENOMIC DNA]</scope>
    <source>
        <strain evidence="5 6">DSM 20748</strain>
    </source>
</reference>
<dbReference type="InterPro" id="IPR002912">
    <property type="entry name" value="ACT_dom"/>
</dbReference>
<evidence type="ECO:0000259" key="4">
    <source>
        <dbReference type="PROSITE" id="PS51671"/>
    </source>
</evidence>
<dbReference type="CDD" id="cd04584">
    <property type="entry name" value="CBS_pair_AcuB_like"/>
    <property type="match status" value="1"/>
</dbReference>
<feature type="domain" description="ACT" evidence="4">
    <location>
        <begin position="139"/>
        <end position="213"/>
    </location>
</feature>
<dbReference type="PANTHER" id="PTHR43080:SF2">
    <property type="entry name" value="CBS DOMAIN-CONTAINING PROTEIN"/>
    <property type="match status" value="1"/>
</dbReference>
<dbReference type="InterPro" id="IPR051257">
    <property type="entry name" value="Diverse_CBS-Domain"/>
</dbReference>
<sequence length="215" mass="24339">MLVEEMMTTEVHTLTTEDTIEDALKTLNTYQIRHIPIVDEDMYVVGIVSDRDVRDASPSVFERDSDLSELSNSLGSIMTTEVITVHPLGFIEEVANIFYDNEIACVPVTRNNKLVGIITEKDLLYTLIQLTGTNVQSSQIEVKVPNRPGMLPGVVNIVGKRKLNLTSILVYPYKPDSNYKVVVFRVQTMNPYPMIEDLRNSEYEVLWPKEPGMSQ</sequence>
<organism evidence="5 6">
    <name type="scientific">Salimicrobium album</name>
    <dbReference type="NCBI Taxonomy" id="50717"/>
    <lineage>
        <taxon>Bacteria</taxon>
        <taxon>Bacillati</taxon>
        <taxon>Bacillota</taxon>
        <taxon>Bacilli</taxon>
        <taxon>Bacillales</taxon>
        <taxon>Bacillaceae</taxon>
        <taxon>Salimicrobium</taxon>
    </lineage>
</organism>
<evidence type="ECO:0000256" key="1">
    <source>
        <dbReference type="ARBA" id="ARBA00023122"/>
    </source>
</evidence>
<dbReference type="InterPro" id="IPR046342">
    <property type="entry name" value="CBS_dom_sf"/>
</dbReference>
<dbReference type="EMBL" id="FNOS01000002">
    <property type="protein sequence ID" value="SDX58088.1"/>
    <property type="molecule type" value="Genomic_DNA"/>
</dbReference>
<evidence type="ECO:0000313" key="5">
    <source>
        <dbReference type="EMBL" id="SDX58088.1"/>
    </source>
</evidence>
<dbReference type="InterPro" id="IPR000644">
    <property type="entry name" value="CBS_dom"/>
</dbReference>
<dbReference type="Proteomes" id="UP000198647">
    <property type="component" value="Unassembled WGS sequence"/>
</dbReference>
<evidence type="ECO:0000256" key="2">
    <source>
        <dbReference type="PROSITE-ProRule" id="PRU00703"/>
    </source>
</evidence>
<comment type="caution">
    <text evidence="5">The sequence shown here is derived from an EMBL/GenBank/DDBJ whole genome shotgun (WGS) entry which is preliminary data.</text>
</comment>
<evidence type="ECO:0000259" key="3">
    <source>
        <dbReference type="PROSITE" id="PS51371"/>
    </source>
</evidence>
<dbReference type="SUPFAM" id="SSF54631">
    <property type="entry name" value="CBS-domain pair"/>
    <property type="match status" value="1"/>
</dbReference>
<dbReference type="SMART" id="SM00116">
    <property type="entry name" value="CBS"/>
    <property type="match status" value="2"/>
</dbReference>
<dbReference type="Pfam" id="PF00571">
    <property type="entry name" value="CBS"/>
    <property type="match status" value="2"/>
</dbReference>
<dbReference type="InterPro" id="IPR045865">
    <property type="entry name" value="ACT-like_dom_sf"/>
</dbReference>
<name>A0A1H3CW04_9BACI</name>
<proteinExistence type="predicted"/>
<dbReference type="RefSeq" id="WP_076572569.1">
    <property type="nucleotide sequence ID" value="NZ_FNOS01000002.1"/>
</dbReference>
<keyword evidence="1 2" id="KW-0129">CBS domain</keyword>
<feature type="domain" description="CBS" evidence="3">
    <location>
        <begin position="78"/>
        <end position="137"/>
    </location>
</feature>
<accession>A0A1H3CW04</accession>
<dbReference type="PANTHER" id="PTHR43080">
    <property type="entry name" value="CBS DOMAIN-CONTAINING PROTEIN CBSX3, MITOCHONDRIAL"/>
    <property type="match status" value="1"/>
</dbReference>
<feature type="domain" description="CBS" evidence="3">
    <location>
        <begin position="7"/>
        <end position="65"/>
    </location>
</feature>
<dbReference type="Gene3D" id="3.10.580.10">
    <property type="entry name" value="CBS-domain"/>
    <property type="match status" value="1"/>
</dbReference>
<gene>
    <name evidence="5" type="ORF">SAMN04488081_0733</name>
</gene>
<protein>
    <submittedName>
        <fullName evidence="5">Acetoin utilization protein AcuB</fullName>
    </submittedName>
</protein>
<dbReference type="PROSITE" id="PS51371">
    <property type="entry name" value="CBS"/>
    <property type="match status" value="2"/>
</dbReference>
<keyword evidence="6" id="KW-1185">Reference proteome</keyword>